<reference evidence="1 2" key="1">
    <citation type="submission" date="2021-12" db="EMBL/GenBank/DDBJ databases">
        <authorList>
            <person name="Alrafaie A.M."/>
            <person name="Stafford G.P."/>
        </authorList>
    </citation>
    <scope>NUCLEOTIDE SEQUENCE [LARGE SCALE GENOMIC DNA]</scope>
</reference>
<dbReference type="Proteomes" id="UP000829563">
    <property type="component" value="Segment"/>
</dbReference>
<proteinExistence type="predicted"/>
<evidence type="ECO:0000313" key="2">
    <source>
        <dbReference type="Proteomes" id="UP000829563"/>
    </source>
</evidence>
<accession>A0AAE9FKU8</accession>
<protein>
    <submittedName>
        <fullName evidence="1">Uncharacterized protein</fullName>
    </submittedName>
</protein>
<keyword evidence="2" id="KW-1185">Reference proteome</keyword>
<dbReference type="EMBL" id="OL799258">
    <property type="protein sequence ID" value="UMO76775.1"/>
    <property type="molecule type" value="Genomic_DNA"/>
</dbReference>
<organism evidence="1 2">
    <name type="scientific">Enterococcus phage phiSHEF13</name>
    <dbReference type="NCBI Taxonomy" id="2918648"/>
    <lineage>
        <taxon>Viruses</taxon>
        <taxon>Duplodnaviria</taxon>
        <taxon>Heunggongvirae</taxon>
        <taxon>Uroviricota</taxon>
        <taxon>Caudoviricetes</taxon>
        <taxon>Herelleviridae</taxon>
        <taxon>Brockvirinae</taxon>
        <taxon>Schiekvirus</taxon>
        <taxon>Schiekvirus Shef13</taxon>
    </lineage>
</organism>
<name>A0AAE9FKU8_9CAUD</name>
<evidence type="ECO:0000313" key="1">
    <source>
        <dbReference type="EMBL" id="UMO76775.1"/>
    </source>
</evidence>
<sequence>MVILAEETVAFNLGLRDTIFIEVPELKRVVREHFATSVGKNGILVVSELEQLATFSKLSKNYGEDYALGTILGYPPKCIEWFVNSNFEEHVTCKAVHGGSFSFKCPCELFDYAKAYMAEKHNVDLHYDVPIEDIFVIRNDIFLWKQPSV</sequence>